<reference evidence="1 2" key="1">
    <citation type="submission" date="2018-12" db="EMBL/GenBank/DDBJ databases">
        <title>Draft genome sequence of Xylaria grammica IHI A82.</title>
        <authorList>
            <person name="Buettner E."/>
            <person name="Kellner H."/>
        </authorList>
    </citation>
    <scope>NUCLEOTIDE SEQUENCE [LARGE SCALE GENOMIC DNA]</scope>
    <source>
        <strain evidence="1 2">IHI A82</strain>
    </source>
</reference>
<evidence type="ECO:0000313" key="1">
    <source>
        <dbReference type="EMBL" id="RWA12993.1"/>
    </source>
</evidence>
<organism evidence="1 2">
    <name type="scientific">Xylaria grammica</name>
    <dbReference type="NCBI Taxonomy" id="363999"/>
    <lineage>
        <taxon>Eukaryota</taxon>
        <taxon>Fungi</taxon>
        <taxon>Dikarya</taxon>
        <taxon>Ascomycota</taxon>
        <taxon>Pezizomycotina</taxon>
        <taxon>Sordariomycetes</taxon>
        <taxon>Xylariomycetidae</taxon>
        <taxon>Xylariales</taxon>
        <taxon>Xylariaceae</taxon>
        <taxon>Xylaria</taxon>
    </lineage>
</organism>
<evidence type="ECO:0000313" key="2">
    <source>
        <dbReference type="Proteomes" id="UP000286045"/>
    </source>
</evidence>
<gene>
    <name evidence="1" type="ORF">EKO27_g2115</name>
</gene>
<sequence>MPHPFHPDDFPVNQDVTLRPSRTFYLKGAIHFKTKAQIFDLTGRLRQPWNDFSHAFLDETGSVAQKLTEGGGSPTYEISSCGNMMRTIKTMTDGQGNKLCDLNITFISFDCSMVKFPPGSKHSRHHIEMYPVGDKGNDEAKHEAFVRHSIPYFWDMTRGRVGILYKCLNQTRVEIARVAGFGFDKDAVLVLNGDELDDVVALSTCIILLNGRDAMDA</sequence>
<keyword evidence="2" id="KW-1185">Reference proteome</keyword>
<accession>A0A439DF15</accession>
<name>A0A439DF15_9PEZI</name>
<protein>
    <submittedName>
        <fullName evidence="1">Uncharacterized protein</fullName>
    </submittedName>
</protein>
<dbReference type="EMBL" id="RYZI01000037">
    <property type="protein sequence ID" value="RWA12993.1"/>
    <property type="molecule type" value="Genomic_DNA"/>
</dbReference>
<dbReference type="Proteomes" id="UP000286045">
    <property type="component" value="Unassembled WGS sequence"/>
</dbReference>
<comment type="caution">
    <text evidence="1">The sequence shown here is derived from an EMBL/GenBank/DDBJ whole genome shotgun (WGS) entry which is preliminary data.</text>
</comment>
<dbReference type="AlphaFoldDB" id="A0A439DF15"/>
<proteinExistence type="predicted"/>